<sequence length="128" mass="13974">MPPDLIDVLSGPALCHITTLMPDGSPQLTQTWVDTDGEHIVINTVTTHQKARNVARDPRVAVAVSDPSAPARYWSVRGRVVSSTTEGADAHIDALAHKYLGRPYPWYGGRDQQRVVLTVEADRVHTPG</sequence>
<dbReference type="GO" id="GO:0005829">
    <property type="term" value="C:cytosol"/>
    <property type="evidence" value="ECO:0007669"/>
    <property type="project" value="TreeGrafter"/>
</dbReference>
<dbReference type="SUPFAM" id="SSF50475">
    <property type="entry name" value="FMN-binding split barrel"/>
    <property type="match status" value="1"/>
</dbReference>
<dbReference type="NCBIfam" id="TIGR03618">
    <property type="entry name" value="Rv1155_F420"/>
    <property type="match status" value="1"/>
</dbReference>
<dbReference type="AlphaFoldDB" id="A0A1Q9LPG6"/>
<dbReference type="Pfam" id="PF01243">
    <property type="entry name" value="PNPOx_N"/>
    <property type="match status" value="1"/>
</dbReference>
<keyword evidence="1" id="KW-0560">Oxidoreductase</keyword>
<dbReference type="GO" id="GO:0016627">
    <property type="term" value="F:oxidoreductase activity, acting on the CH-CH group of donors"/>
    <property type="evidence" value="ECO:0007669"/>
    <property type="project" value="TreeGrafter"/>
</dbReference>
<feature type="domain" description="Pyridoxamine 5'-phosphate oxidase N-terminal" evidence="2">
    <location>
        <begin position="7"/>
        <end position="125"/>
    </location>
</feature>
<evidence type="ECO:0000256" key="1">
    <source>
        <dbReference type="ARBA" id="ARBA00023002"/>
    </source>
</evidence>
<accession>A0A1Q9LPG6</accession>
<dbReference type="InterPro" id="IPR052019">
    <property type="entry name" value="F420H2_bilvrd_red/Heme_oxyg"/>
</dbReference>
<dbReference type="Proteomes" id="UP000186040">
    <property type="component" value="Unassembled WGS sequence"/>
</dbReference>
<dbReference type="GO" id="GO:0070967">
    <property type="term" value="F:coenzyme F420 binding"/>
    <property type="evidence" value="ECO:0007669"/>
    <property type="project" value="TreeGrafter"/>
</dbReference>
<dbReference type="STRING" id="1193682.BJP25_15575"/>
<dbReference type="EMBL" id="MKQR01000009">
    <property type="protein sequence ID" value="OLR93915.1"/>
    <property type="molecule type" value="Genomic_DNA"/>
</dbReference>
<proteinExistence type="predicted"/>
<evidence type="ECO:0000313" key="3">
    <source>
        <dbReference type="EMBL" id="OLR93915.1"/>
    </source>
</evidence>
<organism evidence="3 4">
    <name type="scientific">Actinokineospora bangkokensis</name>
    <dbReference type="NCBI Taxonomy" id="1193682"/>
    <lineage>
        <taxon>Bacteria</taxon>
        <taxon>Bacillati</taxon>
        <taxon>Actinomycetota</taxon>
        <taxon>Actinomycetes</taxon>
        <taxon>Pseudonocardiales</taxon>
        <taxon>Pseudonocardiaceae</taxon>
        <taxon>Actinokineospora</taxon>
    </lineage>
</organism>
<dbReference type="Gene3D" id="2.30.110.10">
    <property type="entry name" value="Electron Transport, Fmn-binding Protein, Chain A"/>
    <property type="match status" value="1"/>
</dbReference>
<gene>
    <name evidence="3" type="ORF">BJP25_15575</name>
</gene>
<protein>
    <submittedName>
        <fullName evidence="3">PPOX class F420-dependent enzyme</fullName>
    </submittedName>
</protein>
<dbReference type="PANTHER" id="PTHR35176">
    <property type="entry name" value="HEME OXYGENASE HI_0854-RELATED"/>
    <property type="match status" value="1"/>
</dbReference>
<name>A0A1Q9LPG6_9PSEU</name>
<keyword evidence="4" id="KW-1185">Reference proteome</keyword>
<dbReference type="InterPro" id="IPR012349">
    <property type="entry name" value="Split_barrel_FMN-bd"/>
</dbReference>
<evidence type="ECO:0000259" key="2">
    <source>
        <dbReference type="Pfam" id="PF01243"/>
    </source>
</evidence>
<dbReference type="InterPro" id="IPR019920">
    <property type="entry name" value="F420-binding_dom_put"/>
</dbReference>
<comment type="caution">
    <text evidence="3">The sequence shown here is derived from an EMBL/GenBank/DDBJ whole genome shotgun (WGS) entry which is preliminary data.</text>
</comment>
<dbReference type="PANTHER" id="PTHR35176:SF6">
    <property type="entry name" value="HEME OXYGENASE HI_0854-RELATED"/>
    <property type="match status" value="1"/>
</dbReference>
<reference evidence="3 4" key="1">
    <citation type="submission" date="2016-10" db="EMBL/GenBank/DDBJ databases">
        <title>The Draft Genome Sequence of Actinokineospora bangkokensis 44EHWT reveals the biosynthetic pathway of antifungal compounds Thailandins with unusual extender unit butylmalonyl-CoA.</title>
        <authorList>
            <person name="Greule A."/>
            <person name="Intra B."/>
            <person name="Flemming S."/>
            <person name="Rommel M.G."/>
            <person name="Panbangred W."/>
            <person name="Bechthold A."/>
        </authorList>
    </citation>
    <scope>NUCLEOTIDE SEQUENCE [LARGE SCALE GENOMIC DNA]</scope>
    <source>
        <strain evidence="3 4">44EHW</strain>
    </source>
</reference>
<evidence type="ECO:0000313" key="4">
    <source>
        <dbReference type="Proteomes" id="UP000186040"/>
    </source>
</evidence>
<dbReference type="InterPro" id="IPR011576">
    <property type="entry name" value="Pyridox_Oxase_N"/>
</dbReference>